<name>A0A8H3FUZ5_9LECA</name>
<evidence type="ECO:0000256" key="3">
    <source>
        <dbReference type="ARBA" id="ARBA00022989"/>
    </source>
</evidence>
<dbReference type="OrthoDB" id="25503at2759"/>
<accession>A0A8H3FUZ5</accession>
<dbReference type="InterPro" id="IPR013320">
    <property type="entry name" value="ConA-like_dom_sf"/>
</dbReference>
<evidence type="ECO:0000256" key="4">
    <source>
        <dbReference type="ARBA" id="ARBA00023136"/>
    </source>
</evidence>
<comment type="caution">
    <text evidence="7">The sequence shown here is derived from an EMBL/GenBank/DDBJ whole genome shotgun (WGS) entry which is preliminary data.</text>
</comment>
<dbReference type="GO" id="GO:0016020">
    <property type="term" value="C:membrane"/>
    <property type="evidence" value="ECO:0007669"/>
    <property type="project" value="UniProtKB-SubCell"/>
</dbReference>
<dbReference type="SUPFAM" id="SSF49899">
    <property type="entry name" value="Concanavalin A-like lectins/glucanases"/>
    <property type="match status" value="1"/>
</dbReference>
<evidence type="ECO:0000256" key="2">
    <source>
        <dbReference type="ARBA" id="ARBA00022692"/>
    </source>
</evidence>
<feature type="domain" description="SPRY" evidence="6">
    <location>
        <begin position="263"/>
        <end position="343"/>
    </location>
</feature>
<gene>
    <name evidence="7" type="ORF">GOMPHAMPRED_006650</name>
</gene>
<evidence type="ECO:0000256" key="5">
    <source>
        <dbReference type="SAM" id="MobiDB-lite"/>
    </source>
</evidence>
<feature type="compositionally biased region" description="Polar residues" evidence="5">
    <location>
        <begin position="121"/>
        <end position="145"/>
    </location>
</feature>
<keyword evidence="8" id="KW-1185">Reference proteome</keyword>
<dbReference type="EMBL" id="CAJPDQ010000047">
    <property type="protein sequence ID" value="CAF9932726.1"/>
    <property type="molecule type" value="Genomic_DNA"/>
</dbReference>
<dbReference type="Gene3D" id="2.60.120.920">
    <property type="match status" value="1"/>
</dbReference>
<reference evidence="7" key="1">
    <citation type="submission" date="2021-03" db="EMBL/GenBank/DDBJ databases">
        <authorList>
            <person name="Tagirdzhanova G."/>
        </authorList>
    </citation>
    <scope>NUCLEOTIDE SEQUENCE</scope>
</reference>
<proteinExistence type="predicted"/>
<dbReference type="InterPro" id="IPR035780">
    <property type="entry name" value="SPRY_Ssh4-like"/>
</dbReference>
<evidence type="ECO:0000256" key="1">
    <source>
        <dbReference type="ARBA" id="ARBA00004370"/>
    </source>
</evidence>
<feature type="region of interest" description="Disordered" evidence="5">
    <location>
        <begin position="1"/>
        <end position="171"/>
    </location>
</feature>
<dbReference type="InterPro" id="IPR050618">
    <property type="entry name" value="Ubq-SigPath_Reg"/>
</dbReference>
<evidence type="ECO:0000313" key="7">
    <source>
        <dbReference type="EMBL" id="CAF9932726.1"/>
    </source>
</evidence>
<comment type="subcellular location">
    <subcellularLocation>
        <location evidence="1">Membrane</location>
    </subcellularLocation>
</comment>
<dbReference type="CDD" id="cd12910">
    <property type="entry name" value="SPRY_SSH4_like"/>
    <property type="match status" value="1"/>
</dbReference>
<organism evidence="7 8">
    <name type="scientific">Gomphillus americanus</name>
    <dbReference type="NCBI Taxonomy" id="1940652"/>
    <lineage>
        <taxon>Eukaryota</taxon>
        <taxon>Fungi</taxon>
        <taxon>Dikarya</taxon>
        <taxon>Ascomycota</taxon>
        <taxon>Pezizomycotina</taxon>
        <taxon>Lecanoromycetes</taxon>
        <taxon>OSLEUM clade</taxon>
        <taxon>Ostropomycetidae</taxon>
        <taxon>Ostropales</taxon>
        <taxon>Graphidaceae</taxon>
        <taxon>Gomphilloideae</taxon>
        <taxon>Gomphillus</taxon>
    </lineage>
</organism>
<feature type="compositionally biased region" description="Polar residues" evidence="5">
    <location>
        <begin position="69"/>
        <end position="81"/>
    </location>
</feature>
<keyword evidence="2" id="KW-0812">Transmembrane</keyword>
<evidence type="ECO:0000259" key="6">
    <source>
        <dbReference type="Pfam" id="PF00622"/>
    </source>
</evidence>
<keyword evidence="3" id="KW-1133">Transmembrane helix</keyword>
<sequence>MGLLDHFKHDRSKNGDNNAVHARQQEGEEYQPPPGPPPARDHNTAQSGRQQERQYQPPPGPPPGKGYNDNASQIGRQQEIQYQPPPGPPPRNSHHEDSARLTRHQEEQFQPPPGPPPGYIGQQSTSSYPQQTKANEASSYQQHNWQAIPDTSLLPPPPALDHSTSASSNAPPDVAKLAWAWTNRNPPFAPVQPPENCIQDVRRGNLTLRTPEHTERGETISKTETQCHIKTTSRSTDHCYLSSLPLYFEYVDSPFRTEARKIIYYELKIESMKRLPNGEDSSVALGYAVAPYPTWRMPGWQRGSFAVHSDDGSRFTSHDGGGFDFTTPIKTGEVIGLGVCFSTPEFRSDNLGKSGAQPLKGEVFFTRNGRPSGGWDIQEGLDNNEGWRADFLDGKWDLYAAIGTYGDVQVSVSFGAQQWQFDPSRFAGLPEWISRSRR</sequence>
<feature type="compositionally biased region" description="Basic and acidic residues" evidence="5">
    <location>
        <begin position="1"/>
        <end position="14"/>
    </location>
</feature>
<dbReference type="Pfam" id="PF00622">
    <property type="entry name" value="SPRY"/>
    <property type="match status" value="1"/>
</dbReference>
<dbReference type="Proteomes" id="UP000664169">
    <property type="component" value="Unassembled WGS sequence"/>
</dbReference>
<protein>
    <recommendedName>
        <fullName evidence="6">SPRY domain-containing protein</fullName>
    </recommendedName>
</protein>
<keyword evidence="4" id="KW-0472">Membrane</keyword>
<dbReference type="PANTHER" id="PTHR12864">
    <property type="entry name" value="RAN BINDING PROTEIN 9-RELATED"/>
    <property type="match status" value="1"/>
</dbReference>
<dbReference type="InterPro" id="IPR003877">
    <property type="entry name" value="SPRY_dom"/>
</dbReference>
<evidence type="ECO:0000313" key="8">
    <source>
        <dbReference type="Proteomes" id="UP000664169"/>
    </source>
</evidence>
<dbReference type="AlphaFoldDB" id="A0A8H3FUZ5"/>
<dbReference type="InterPro" id="IPR043136">
    <property type="entry name" value="B30.2/SPRY_sf"/>
</dbReference>
<feature type="compositionally biased region" description="Basic and acidic residues" evidence="5">
    <location>
        <begin position="93"/>
        <end position="107"/>
    </location>
</feature>